<comment type="caution">
    <text evidence="1">The sequence shown here is derived from an EMBL/GenBank/DDBJ whole genome shotgun (WGS) entry which is preliminary data.</text>
</comment>
<name>A0A0V1AL67_TRISP</name>
<keyword evidence="2" id="KW-1185">Reference proteome</keyword>
<proteinExistence type="predicted"/>
<reference evidence="1 2" key="1">
    <citation type="submission" date="2015-01" db="EMBL/GenBank/DDBJ databases">
        <title>Evolution of Trichinella species and genotypes.</title>
        <authorList>
            <person name="Korhonen P.K."/>
            <person name="Edoardo P."/>
            <person name="Giuseppe L.R."/>
            <person name="Gasser R.B."/>
        </authorList>
    </citation>
    <scope>NUCLEOTIDE SEQUENCE [LARGE SCALE GENOMIC DNA]</scope>
    <source>
        <strain evidence="1">ISS3</strain>
    </source>
</reference>
<gene>
    <name evidence="1" type="ORF">T01_8902</name>
</gene>
<organism evidence="1 2">
    <name type="scientific">Trichinella spiralis</name>
    <name type="common">Trichina worm</name>
    <dbReference type="NCBI Taxonomy" id="6334"/>
    <lineage>
        <taxon>Eukaryota</taxon>
        <taxon>Metazoa</taxon>
        <taxon>Ecdysozoa</taxon>
        <taxon>Nematoda</taxon>
        <taxon>Enoplea</taxon>
        <taxon>Dorylaimia</taxon>
        <taxon>Trichinellida</taxon>
        <taxon>Trichinellidae</taxon>
        <taxon>Trichinella</taxon>
    </lineage>
</organism>
<sequence>MASKVAMKVFRHYNEVFIENVKSCEMLRWIWSTWGQIFTAFPYWSFSALSYWTFNSSSYWFFFI</sequence>
<evidence type="ECO:0000313" key="2">
    <source>
        <dbReference type="Proteomes" id="UP000054776"/>
    </source>
</evidence>
<dbReference type="InParanoid" id="A0A0V1AL67"/>
<evidence type="ECO:0000313" key="1">
    <source>
        <dbReference type="EMBL" id="KRY25567.1"/>
    </source>
</evidence>
<dbReference type="AlphaFoldDB" id="A0A0V1AL67"/>
<accession>A0A0V1AL67</accession>
<dbReference type="Proteomes" id="UP000054776">
    <property type="component" value="Unassembled WGS sequence"/>
</dbReference>
<dbReference type="EMBL" id="JYDH01000871">
    <property type="protein sequence ID" value="KRY25567.1"/>
    <property type="molecule type" value="Genomic_DNA"/>
</dbReference>
<protein>
    <submittedName>
        <fullName evidence="1">Uncharacterized protein</fullName>
    </submittedName>
</protein>